<keyword evidence="11 15" id="KW-0067">ATP-binding</keyword>
<dbReference type="OrthoDB" id="40902at2759"/>
<dbReference type="Gene3D" id="1.10.510.10">
    <property type="entry name" value="Transferase(Phosphotransferase) domain 1"/>
    <property type="match status" value="1"/>
</dbReference>
<dbReference type="EMBL" id="MPUH01000041">
    <property type="protein sequence ID" value="OMJ93535.1"/>
    <property type="molecule type" value="Genomic_DNA"/>
</dbReference>
<dbReference type="GO" id="GO:0046872">
    <property type="term" value="F:metal ion binding"/>
    <property type="evidence" value="ECO:0007669"/>
    <property type="project" value="UniProtKB-KW"/>
</dbReference>
<evidence type="ECO:0000256" key="2">
    <source>
        <dbReference type="ARBA" id="ARBA00011245"/>
    </source>
</evidence>
<sequence>MKNVLARFSKKESLMLQLLYNDLARRSDKGNIDKDVFAKVFYLPGVLGERLFMYFDMNKTQLIDFECFLTAIASYCKETIENKNKVIFEICDSKDDLVLDAKEMNIIVSLLGHEILQNPDIGLDVPVKPIRTKKRSKTVVKISTTLNEDQVSHNQVESFIKGILTFTQFQEFLKTAPNFVKVFDKCFNQEIWCNDLELTMTQAPMLSSLNSQISGELYMKIEEKLVSKYAILRNKVLLLYENTNCKQPGEVIYMEGCYMEIIGDYYISNKFGISITHQNLSFGEIMLWSDSRKERDDWLRFLENASNYRKFKEFYTIGEKIGHGKFSDVYSCTENSTYKKWAVKVITKSKLSSLEKELIQSEISILRVLNHPGVIKIKDIFDSKKHLLIVMELVEGGELFDRLVKKKVLSEYSASKIIKQLLEATSYLHDFCIVHRDIKPENILLTDSSDIPTIKLADFGLSKFAGPNDTQNLACGTLGYVAPEVLIQSGYNCKVDIWSIGVITYLLLRGRLPFDHKEKQILIDLTLKANLSFEEPYWKSFTPFAIDFMIKCIKRDPEERLCSQDALKHQWIKNADVLIPRAIDRKKMQEMNIERGVSSTNFGKVQYREVHIDIDLSTGISYDVRSMPELRGEDCVVEVMS</sequence>
<dbReference type="FunFam" id="3.30.200.20:FF:000315">
    <property type="entry name" value="Calcium-dependent protein kinase 3"/>
    <property type="match status" value="1"/>
</dbReference>
<dbReference type="InterPro" id="IPR001849">
    <property type="entry name" value="PH_domain"/>
</dbReference>
<evidence type="ECO:0000256" key="6">
    <source>
        <dbReference type="ARBA" id="ARBA00022723"/>
    </source>
</evidence>
<feature type="domain" description="PH" evidence="16">
    <location>
        <begin position="210"/>
        <end position="307"/>
    </location>
</feature>
<evidence type="ECO:0000256" key="5">
    <source>
        <dbReference type="ARBA" id="ARBA00022679"/>
    </source>
</evidence>
<evidence type="ECO:0000256" key="1">
    <source>
        <dbReference type="ARBA" id="ARBA00001946"/>
    </source>
</evidence>
<dbReference type="PROSITE" id="PS50003">
    <property type="entry name" value="PH_DOMAIN"/>
    <property type="match status" value="1"/>
</dbReference>
<dbReference type="SMART" id="SM00233">
    <property type="entry name" value="PH"/>
    <property type="match status" value="1"/>
</dbReference>
<dbReference type="Gene3D" id="3.30.200.20">
    <property type="entry name" value="Phosphorylase Kinase, domain 1"/>
    <property type="match status" value="1"/>
</dbReference>
<evidence type="ECO:0000256" key="15">
    <source>
        <dbReference type="PROSITE-ProRule" id="PRU10141"/>
    </source>
</evidence>
<evidence type="ECO:0000256" key="4">
    <source>
        <dbReference type="ARBA" id="ARBA00022527"/>
    </source>
</evidence>
<gene>
    <name evidence="18" type="ORF">SteCoe_3513</name>
</gene>
<dbReference type="SUPFAM" id="SSF50729">
    <property type="entry name" value="PH domain-like"/>
    <property type="match status" value="1"/>
</dbReference>
<evidence type="ECO:0000256" key="13">
    <source>
        <dbReference type="ARBA" id="ARBA00047899"/>
    </source>
</evidence>
<dbReference type="InterPro" id="IPR011992">
    <property type="entry name" value="EF-hand-dom_pair"/>
</dbReference>
<dbReference type="SUPFAM" id="SSF47473">
    <property type="entry name" value="EF-hand"/>
    <property type="match status" value="1"/>
</dbReference>
<evidence type="ECO:0000259" key="17">
    <source>
        <dbReference type="PROSITE" id="PS50011"/>
    </source>
</evidence>
<reference evidence="18 19" key="1">
    <citation type="submission" date="2016-11" db="EMBL/GenBank/DDBJ databases">
        <title>The macronuclear genome of Stentor coeruleus: a giant cell with tiny introns.</title>
        <authorList>
            <person name="Slabodnick M."/>
            <person name="Ruby J.G."/>
            <person name="Reiff S.B."/>
            <person name="Swart E.C."/>
            <person name="Gosai S."/>
            <person name="Prabakaran S."/>
            <person name="Witkowska E."/>
            <person name="Larue G.E."/>
            <person name="Fisher S."/>
            <person name="Freeman R.M."/>
            <person name="Gunawardena J."/>
            <person name="Chu W."/>
            <person name="Stover N.A."/>
            <person name="Gregory B.D."/>
            <person name="Nowacki M."/>
            <person name="Derisi J."/>
            <person name="Roy S.W."/>
            <person name="Marshall W.F."/>
            <person name="Sood P."/>
        </authorList>
    </citation>
    <scope>NUCLEOTIDE SEQUENCE [LARGE SCALE GENOMIC DNA]</scope>
    <source>
        <strain evidence="18">WM001</strain>
    </source>
</reference>
<dbReference type="Pfam" id="PF00069">
    <property type="entry name" value="Pkinase"/>
    <property type="match status" value="1"/>
</dbReference>
<evidence type="ECO:0000313" key="19">
    <source>
        <dbReference type="Proteomes" id="UP000187209"/>
    </source>
</evidence>
<dbReference type="GO" id="GO:0005524">
    <property type="term" value="F:ATP binding"/>
    <property type="evidence" value="ECO:0007669"/>
    <property type="project" value="UniProtKB-UniRule"/>
</dbReference>
<dbReference type="Pfam" id="PF00169">
    <property type="entry name" value="PH"/>
    <property type="match status" value="1"/>
</dbReference>
<evidence type="ECO:0000256" key="14">
    <source>
        <dbReference type="ARBA" id="ARBA00048679"/>
    </source>
</evidence>
<dbReference type="PROSITE" id="PS50011">
    <property type="entry name" value="PROTEIN_KINASE_DOM"/>
    <property type="match status" value="1"/>
</dbReference>
<dbReference type="Proteomes" id="UP000187209">
    <property type="component" value="Unassembled WGS sequence"/>
</dbReference>
<dbReference type="PROSITE" id="PS00107">
    <property type="entry name" value="PROTEIN_KINASE_ATP"/>
    <property type="match status" value="1"/>
</dbReference>
<dbReference type="FunFam" id="1.10.510.10:FF:000571">
    <property type="entry name" value="Maternal embryonic leucine zipper kinase"/>
    <property type="match status" value="1"/>
</dbReference>
<comment type="catalytic activity">
    <reaction evidence="13">
        <text>L-threonyl-[protein] + ATP = O-phospho-L-threonyl-[protein] + ADP + H(+)</text>
        <dbReference type="Rhea" id="RHEA:46608"/>
        <dbReference type="Rhea" id="RHEA-COMP:11060"/>
        <dbReference type="Rhea" id="RHEA-COMP:11605"/>
        <dbReference type="ChEBI" id="CHEBI:15378"/>
        <dbReference type="ChEBI" id="CHEBI:30013"/>
        <dbReference type="ChEBI" id="CHEBI:30616"/>
        <dbReference type="ChEBI" id="CHEBI:61977"/>
        <dbReference type="ChEBI" id="CHEBI:456216"/>
        <dbReference type="EC" id="2.7.11.1"/>
    </reaction>
</comment>
<keyword evidence="10" id="KW-0106">Calcium</keyword>
<evidence type="ECO:0000256" key="9">
    <source>
        <dbReference type="ARBA" id="ARBA00022777"/>
    </source>
</evidence>
<feature type="domain" description="Protein kinase" evidence="17">
    <location>
        <begin position="315"/>
        <end position="572"/>
    </location>
</feature>
<comment type="subunit">
    <text evidence="2">Monomer.</text>
</comment>
<evidence type="ECO:0000256" key="11">
    <source>
        <dbReference type="ARBA" id="ARBA00022840"/>
    </source>
</evidence>
<dbReference type="InterPro" id="IPR011993">
    <property type="entry name" value="PH-like_dom_sf"/>
</dbReference>
<dbReference type="AlphaFoldDB" id="A0A1R2CX01"/>
<evidence type="ECO:0000256" key="8">
    <source>
        <dbReference type="ARBA" id="ARBA00022741"/>
    </source>
</evidence>
<keyword evidence="5" id="KW-0808">Transferase</keyword>
<name>A0A1R2CX01_9CILI</name>
<dbReference type="CDD" id="cd05117">
    <property type="entry name" value="STKc_CAMK"/>
    <property type="match status" value="1"/>
</dbReference>
<evidence type="ECO:0000256" key="3">
    <source>
        <dbReference type="ARBA" id="ARBA00012513"/>
    </source>
</evidence>
<keyword evidence="19" id="KW-1185">Reference proteome</keyword>
<evidence type="ECO:0000256" key="10">
    <source>
        <dbReference type="ARBA" id="ARBA00022837"/>
    </source>
</evidence>
<protein>
    <recommendedName>
        <fullName evidence="3">non-specific serine/threonine protein kinase</fullName>
        <ecNumber evidence="3">2.7.11.1</ecNumber>
    </recommendedName>
</protein>
<comment type="similarity">
    <text evidence="12">Belongs to the protein kinase superfamily. Ser/Thr protein kinase family. CDPK subfamily.</text>
</comment>
<evidence type="ECO:0000256" key="12">
    <source>
        <dbReference type="ARBA" id="ARBA00024334"/>
    </source>
</evidence>
<keyword evidence="8 15" id="KW-0547">Nucleotide-binding</keyword>
<dbReference type="InterPro" id="IPR000719">
    <property type="entry name" value="Prot_kinase_dom"/>
</dbReference>
<keyword evidence="6" id="KW-0479">Metal-binding</keyword>
<dbReference type="InterPro" id="IPR017441">
    <property type="entry name" value="Protein_kinase_ATP_BS"/>
</dbReference>
<keyword evidence="9" id="KW-0418">Kinase</keyword>
<feature type="binding site" evidence="15">
    <location>
        <position position="344"/>
    </location>
    <ligand>
        <name>ATP</name>
        <dbReference type="ChEBI" id="CHEBI:30616"/>
    </ligand>
</feature>
<dbReference type="EC" id="2.7.11.1" evidence="3"/>
<comment type="cofactor">
    <cofactor evidence="1">
        <name>Mg(2+)</name>
        <dbReference type="ChEBI" id="CHEBI:18420"/>
    </cofactor>
</comment>
<dbReference type="SUPFAM" id="SSF56112">
    <property type="entry name" value="Protein kinase-like (PK-like)"/>
    <property type="match status" value="1"/>
</dbReference>
<organism evidence="18 19">
    <name type="scientific">Stentor coeruleus</name>
    <dbReference type="NCBI Taxonomy" id="5963"/>
    <lineage>
        <taxon>Eukaryota</taxon>
        <taxon>Sar</taxon>
        <taxon>Alveolata</taxon>
        <taxon>Ciliophora</taxon>
        <taxon>Postciliodesmatophora</taxon>
        <taxon>Heterotrichea</taxon>
        <taxon>Heterotrichida</taxon>
        <taxon>Stentoridae</taxon>
        <taxon>Stentor</taxon>
    </lineage>
</organism>
<keyword evidence="7" id="KW-0677">Repeat</keyword>
<evidence type="ECO:0000313" key="18">
    <source>
        <dbReference type="EMBL" id="OMJ93535.1"/>
    </source>
</evidence>
<dbReference type="Gene3D" id="1.10.238.10">
    <property type="entry name" value="EF-hand"/>
    <property type="match status" value="1"/>
</dbReference>
<evidence type="ECO:0000259" key="16">
    <source>
        <dbReference type="PROSITE" id="PS50003"/>
    </source>
</evidence>
<dbReference type="InterPro" id="IPR008271">
    <property type="entry name" value="Ser/Thr_kinase_AS"/>
</dbReference>
<comment type="caution">
    <text evidence="18">The sequence shown here is derived from an EMBL/GenBank/DDBJ whole genome shotgun (WGS) entry which is preliminary data.</text>
</comment>
<dbReference type="InterPro" id="IPR011009">
    <property type="entry name" value="Kinase-like_dom_sf"/>
</dbReference>
<dbReference type="GO" id="GO:0004674">
    <property type="term" value="F:protein serine/threonine kinase activity"/>
    <property type="evidence" value="ECO:0007669"/>
    <property type="project" value="UniProtKB-KW"/>
</dbReference>
<dbReference type="PROSITE" id="PS00108">
    <property type="entry name" value="PROTEIN_KINASE_ST"/>
    <property type="match status" value="1"/>
</dbReference>
<dbReference type="Gene3D" id="2.30.29.30">
    <property type="entry name" value="Pleckstrin-homology domain (PH domain)/Phosphotyrosine-binding domain (PTB)"/>
    <property type="match status" value="1"/>
</dbReference>
<accession>A0A1R2CX01</accession>
<evidence type="ECO:0000256" key="7">
    <source>
        <dbReference type="ARBA" id="ARBA00022737"/>
    </source>
</evidence>
<keyword evidence="4" id="KW-0723">Serine/threonine-protein kinase</keyword>
<comment type="catalytic activity">
    <reaction evidence="14">
        <text>L-seryl-[protein] + ATP = O-phospho-L-seryl-[protein] + ADP + H(+)</text>
        <dbReference type="Rhea" id="RHEA:17989"/>
        <dbReference type="Rhea" id="RHEA-COMP:9863"/>
        <dbReference type="Rhea" id="RHEA-COMP:11604"/>
        <dbReference type="ChEBI" id="CHEBI:15378"/>
        <dbReference type="ChEBI" id="CHEBI:29999"/>
        <dbReference type="ChEBI" id="CHEBI:30616"/>
        <dbReference type="ChEBI" id="CHEBI:83421"/>
        <dbReference type="ChEBI" id="CHEBI:456216"/>
        <dbReference type="EC" id="2.7.11.1"/>
    </reaction>
</comment>
<proteinExistence type="inferred from homology"/>
<dbReference type="SMART" id="SM00220">
    <property type="entry name" value="S_TKc"/>
    <property type="match status" value="1"/>
</dbReference>
<dbReference type="PANTHER" id="PTHR24347">
    <property type="entry name" value="SERINE/THREONINE-PROTEIN KINASE"/>
    <property type="match status" value="1"/>
</dbReference>